<gene>
    <name evidence="1" type="ORF">BD293_2761</name>
</gene>
<evidence type="ECO:0000313" key="1">
    <source>
        <dbReference type="EMBL" id="TQM94101.1"/>
    </source>
</evidence>
<dbReference type="AlphaFoldDB" id="A0A543KG91"/>
<comment type="caution">
    <text evidence="1">The sequence shown here is derived from an EMBL/GenBank/DDBJ whole genome shotgun (WGS) entry which is preliminary data.</text>
</comment>
<evidence type="ECO:0000313" key="2">
    <source>
        <dbReference type="Proteomes" id="UP000320582"/>
    </source>
</evidence>
<keyword evidence="2" id="KW-1185">Reference proteome</keyword>
<dbReference type="Proteomes" id="UP000320582">
    <property type="component" value="Unassembled WGS sequence"/>
</dbReference>
<proteinExistence type="predicted"/>
<organism evidence="1 2">
    <name type="scientific">Roseinatronobacter monicus</name>
    <dbReference type="NCBI Taxonomy" id="393481"/>
    <lineage>
        <taxon>Bacteria</taxon>
        <taxon>Pseudomonadati</taxon>
        <taxon>Pseudomonadota</taxon>
        <taxon>Alphaproteobacteria</taxon>
        <taxon>Rhodobacterales</taxon>
        <taxon>Paracoccaceae</taxon>
        <taxon>Roseinatronobacter</taxon>
    </lineage>
</organism>
<protein>
    <recommendedName>
        <fullName evidence="3">DUF1127 domain-containing protein</fullName>
    </recommendedName>
</protein>
<sequence length="124" mass="13783">MRTNLTQKCGFSAPQQNVNRAGRENTDYSCYISIREGVLRLMEMPMPMSLRPANSRLSPRQSLQLDWFLADTGLGCNPAQDRAAREAEFARLSALPDGALRAMGLSRQGLAAHVYRDLFHIGVS</sequence>
<evidence type="ECO:0008006" key="3">
    <source>
        <dbReference type="Google" id="ProtNLM"/>
    </source>
</evidence>
<reference evidence="1 2" key="1">
    <citation type="submission" date="2019-06" db="EMBL/GenBank/DDBJ databases">
        <title>Genomic Encyclopedia of Archaeal and Bacterial Type Strains, Phase II (KMG-II): from individual species to whole genera.</title>
        <authorList>
            <person name="Goeker M."/>
        </authorList>
    </citation>
    <scope>NUCLEOTIDE SEQUENCE [LARGE SCALE GENOMIC DNA]</scope>
    <source>
        <strain evidence="1 2">DSM 18423</strain>
    </source>
</reference>
<dbReference type="EMBL" id="VFPT01000001">
    <property type="protein sequence ID" value="TQM94101.1"/>
    <property type="molecule type" value="Genomic_DNA"/>
</dbReference>
<name>A0A543KG91_9RHOB</name>
<accession>A0A543KG91</accession>